<name>A0AA43THU2_9GAMM</name>
<dbReference type="PANTHER" id="PTHR22946:SF0">
    <property type="entry name" value="DIENELACTONE HYDROLASE DOMAIN-CONTAINING PROTEIN"/>
    <property type="match status" value="1"/>
</dbReference>
<dbReference type="GO" id="GO:0016787">
    <property type="term" value="F:hydrolase activity"/>
    <property type="evidence" value="ECO:0007669"/>
    <property type="project" value="UniProtKB-KW"/>
</dbReference>
<evidence type="ECO:0000313" key="3">
    <source>
        <dbReference type="Proteomes" id="UP001160519"/>
    </source>
</evidence>
<dbReference type="EMBL" id="JAQSDF010000013">
    <property type="protein sequence ID" value="MDI1230739.1"/>
    <property type="molecule type" value="Genomic_DNA"/>
</dbReference>
<organism evidence="2 3">
    <name type="scientific">Candidatus Methylobacter titanis</name>
    <dbReference type="NCBI Taxonomy" id="3053457"/>
    <lineage>
        <taxon>Bacteria</taxon>
        <taxon>Pseudomonadati</taxon>
        <taxon>Pseudomonadota</taxon>
        <taxon>Gammaproteobacteria</taxon>
        <taxon>Methylococcales</taxon>
        <taxon>Methylococcaceae</taxon>
        <taxon>Methylobacter</taxon>
    </lineage>
</organism>
<comment type="caution">
    <text evidence="2">The sequence shown here is derived from an EMBL/GenBank/DDBJ whole genome shotgun (WGS) entry which is preliminary data.</text>
</comment>
<evidence type="ECO:0000313" key="2">
    <source>
        <dbReference type="EMBL" id="MDI1230739.1"/>
    </source>
</evidence>
<proteinExistence type="predicted"/>
<gene>
    <name evidence="2" type="ORF">PSU93_06285</name>
</gene>
<protein>
    <submittedName>
        <fullName evidence="2">Dienelactone hydrolase family protein</fullName>
    </submittedName>
</protein>
<dbReference type="Pfam" id="PF01738">
    <property type="entry name" value="DLH"/>
    <property type="match status" value="1"/>
</dbReference>
<dbReference type="SUPFAM" id="SSF53474">
    <property type="entry name" value="alpha/beta-Hydrolases"/>
    <property type="match status" value="1"/>
</dbReference>
<dbReference type="Proteomes" id="UP001160519">
    <property type="component" value="Unassembled WGS sequence"/>
</dbReference>
<dbReference type="InterPro" id="IPR002925">
    <property type="entry name" value="Dienelactn_hydro"/>
</dbReference>
<dbReference type="AlphaFoldDB" id="A0AA43THU2"/>
<dbReference type="InterPro" id="IPR050261">
    <property type="entry name" value="FrsA_esterase"/>
</dbReference>
<reference evidence="2" key="1">
    <citation type="submission" date="2023-01" db="EMBL/GenBank/DDBJ databases">
        <title>Biogeochemical cycle of methane in antarctic sediments.</title>
        <authorList>
            <person name="Roldan D.M."/>
            <person name="Menes R.J."/>
        </authorList>
    </citation>
    <scope>NUCLEOTIDE SEQUENCE [LARGE SCALE GENOMIC DNA]</scope>
    <source>
        <strain evidence="2">K-2018 MAG008</strain>
    </source>
</reference>
<keyword evidence="2" id="KW-0378">Hydrolase</keyword>
<dbReference type="PANTHER" id="PTHR22946">
    <property type="entry name" value="DIENELACTONE HYDROLASE DOMAIN-CONTAINING PROTEIN-RELATED"/>
    <property type="match status" value="1"/>
</dbReference>
<dbReference type="InterPro" id="IPR029058">
    <property type="entry name" value="AB_hydrolase_fold"/>
</dbReference>
<dbReference type="Gene3D" id="3.40.50.1820">
    <property type="entry name" value="alpha/beta hydrolase"/>
    <property type="match status" value="1"/>
</dbReference>
<accession>A0AA43THU2</accession>
<sequence length="239" mass="26236">MAIISNTVIYLDGDVVLEAFFAFDDEISGRRPTVLINHTWAGRDDFVAEKAKKLAALGYVGFAVDMYGKGVLGTSPEENMQLMQPFMADRVMLQQRMKAALAAVRLMPWVDDSKIAAMGFCFGGLCSLDLARAGADIKGVVSFHGLLAAPEKLQNNAIKAKILALHGRDDPLVPTEQVLAFEQEMTDAGTDWQLHTYGNTMHGFTNPLANDPVFGAVYQPDSDRRSWIAMQNFLSEIFG</sequence>
<feature type="domain" description="Dienelactone hydrolase" evidence="1">
    <location>
        <begin position="22"/>
        <end position="237"/>
    </location>
</feature>
<keyword evidence="3" id="KW-1185">Reference proteome</keyword>
<evidence type="ECO:0000259" key="1">
    <source>
        <dbReference type="Pfam" id="PF01738"/>
    </source>
</evidence>